<gene>
    <name evidence="1" type="ORF">FM996_02155</name>
</gene>
<dbReference type="AlphaFoldDB" id="A0A549T6V1"/>
<organism evidence="1 2">
    <name type="scientific">Methylosinus sporium</name>
    <dbReference type="NCBI Taxonomy" id="428"/>
    <lineage>
        <taxon>Bacteria</taxon>
        <taxon>Pseudomonadati</taxon>
        <taxon>Pseudomonadota</taxon>
        <taxon>Alphaproteobacteria</taxon>
        <taxon>Hyphomicrobiales</taxon>
        <taxon>Methylocystaceae</taxon>
        <taxon>Methylosinus</taxon>
    </lineage>
</organism>
<reference evidence="1 2" key="1">
    <citation type="submission" date="2019-07" db="EMBL/GenBank/DDBJ databases">
        <title>Ln-dependent methylotrophs.</title>
        <authorList>
            <person name="Tani A."/>
        </authorList>
    </citation>
    <scope>NUCLEOTIDE SEQUENCE [LARGE SCALE GENOMIC DNA]</scope>
    <source>
        <strain evidence="1 2">SM89A</strain>
    </source>
</reference>
<dbReference type="RefSeq" id="WP_142861629.1">
    <property type="nucleotide sequence ID" value="NZ_VJMF01000010.1"/>
</dbReference>
<name>A0A549T6V1_METSR</name>
<dbReference type="EMBL" id="VJMF01000010">
    <property type="protein sequence ID" value="TRL37585.1"/>
    <property type="molecule type" value="Genomic_DNA"/>
</dbReference>
<evidence type="ECO:0000313" key="1">
    <source>
        <dbReference type="EMBL" id="TRL37585.1"/>
    </source>
</evidence>
<sequence length="590" mass="66139">MIDSTTALAFSMYENKGVYALLIGSGVSRAAQIPTGWEITLDLVKRAAILQGIPDQPDWGKWHREQYGKEPSYSELLDQLSATPEERRSILHSYIEPTDEDFAEGRKVPTKAHQAIARLVQAGFVRVIITTNFDRLLENALRELGVEPTVIKSDDDLNGAVPLIHSRCFIIKVHGDYLDTRIRNTESELSAYSAEMNTLLDRIFDEHGLIVCGWSADWDPALKAAITRAPNRRYPLFWATRGEPTAAARDVIALRAGKEIPIEGADVFFEKLDRLVSIQADLQRPNPRSIELLVAGTKKYLAKPEYRIQLDELIGDEIRHAAQGIKGSAFNTNGPWSNERFLADVARYEAVSEPLARIFGVLGRWGTGSEFKTAAETIRQFGSVDVAGGLVILLGLRSYPSVLLFISYGIALIKADRYTDLFRLFAYDIRTRSEEPSYFVTNLFLGAWEGAEADAWKLFPGFENRRTALSDHLHDIFSVWCDDYLYSEAEFTPLFEEFELLGSLAYLTLTTDLETLESVAAKGDGWGSNFVWAPFGRISWHRETRERLFASLAREETSKVLLAAGFARGNPAYLSTALANLKRLFGKVSF</sequence>
<protein>
    <submittedName>
        <fullName evidence="1">Uncharacterized protein</fullName>
    </submittedName>
</protein>
<dbReference type="Proteomes" id="UP000316781">
    <property type="component" value="Unassembled WGS sequence"/>
</dbReference>
<dbReference type="SUPFAM" id="SSF52467">
    <property type="entry name" value="DHS-like NAD/FAD-binding domain"/>
    <property type="match status" value="1"/>
</dbReference>
<dbReference type="InterPro" id="IPR029035">
    <property type="entry name" value="DHS-like_NAD/FAD-binding_dom"/>
</dbReference>
<dbReference type="Pfam" id="PF13289">
    <property type="entry name" value="SIR2_2"/>
    <property type="match status" value="1"/>
</dbReference>
<accession>A0A549T6V1</accession>
<dbReference type="Gene3D" id="3.40.50.1220">
    <property type="entry name" value="TPP-binding domain"/>
    <property type="match status" value="1"/>
</dbReference>
<evidence type="ECO:0000313" key="2">
    <source>
        <dbReference type="Proteomes" id="UP000316781"/>
    </source>
</evidence>
<comment type="caution">
    <text evidence="1">The sequence shown here is derived from an EMBL/GenBank/DDBJ whole genome shotgun (WGS) entry which is preliminary data.</text>
</comment>
<proteinExistence type="predicted"/>